<comment type="caution">
    <text evidence="1">The sequence shown here is derived from an EMBL/GenBank/DDBJ whole genome shotgun (WGS) entry which is preliminary data.</text>
</comment>
<protein>
    <submittedName>
        <fullName evidence="1">Uncharacterized protein</fullName>
    </submittedName>
</protein>
<reference evidence="1 2" key="1">
    <citation type="submission" date="2016-05" db="EMBL/GenBank/DDBJ databases">
        <title>Draft Genome Sequence of Algibacter sp. Strain SK-16 Isolated from the Surface Water of Aburatsubo Inlet.</title>
        <authorList>
            <person name="Wong S.-K."/>
            <person name="Yoshizawa S."/>
            <person name="Nakajima Y."/>
            <person name="Ogura Y."/>
            <person name="Tetsuya H."/>
            <person name="Hamasaki K."/>
        </authorList>
    </citation>
    <scope>NUCLEOTIDE SEQUENCE [LARGE SCALE GENOMIC DNA]</scope>
    <source>
        <strain evidence="1 2">SK-16</strain>
    </source>
</reference>
<evidence type="ECO:0000313" key="2">
    <source>
        <dbReference type="Proteomes" id="UP000095713"/>
    </source>
</evidence>
<evidence type="ECO:0000313" key="1">
    <source>
        <dbReference type="EMBL" id="OEK09572.1"/>
    </source>
</evidence>
<accession>A0A1E5TDW5</accession>
<name>A0A1E5TDW5_9FLAO</name>
<dbReference type="AlphaFoldDB" id="A0A1E5TDW5"/>
<dbReference type="OrthoDB" id="1354274at2"/>
<sequence length="118" mass="13683">MEDIVIINKNDFGIAFRWRRCSIEHHKKINFVFDKNALHLNEPEVLVFNKLIDKSFSRLIQNMNTTPFDNLVYVETPIPQLSLVLNYENLTHLKNLVEGTLLELGIDSAISDDKCILI</sequence>
<dbReference type="STRING" id="1849968.A8C32_12780"/>
<organism evidence="1 2">
    <name type="scientific">Flavivirga aquatica</name>
    <dbReference type="NCBI Taxonomy" id="1849968"/>
    <lineage>
        <taxon>Bacteria</taxon>
        <taxon>Pseudomonadati</taxon>
        <taxon>Bacteroidota</taxon>
        <taxon>Flavobacteriia</taxon>
        <taxon>Flavobacteriales</taxon>
        <taxon>Flavobacteriaceae</taxon>
        <taxon>Flavivirga</taxon>
    </lineage>
</organism>
<dbReference type="EMBL" id="MDJD01000007">
    <property type="protein sequence ID" value="OEK09572.1"/>
    <property type="molecule type" value="Genomic_DNA"/>
</dbReference>
<proteinExistence type="predicted"/>
<gene>
    <name evidence="1" type="ORF">A8C32_12780</name>
</gene>
<keyword evidence="2" id="KW-1185">Reference proteome</keyword>
<dbReference type="RefSeq" id="WP_069829008.1">
    <property type="nucleotide sequence ID" value="NZ_MDJD01000007.1"/>
</dbReference>
<dbReference type="Proteomes" id="UP000095713">
    <property type="component" value="Unassembled WGS sequence"/>
</dbReference>